<evidence type="ECO:0000256" key="16">
    <source>
        <dbReference type="ARBA" id="ARBA00032853"/>
    </source>
</evidence>
<comment type="subcellular location">
    <subcellularLocation>
        <location evidence="2 19">Cell membrane</location>
        <topology evidence="2 19">Multi-pass membrane protein</topology>
    </subcellularLocation>
</comment>
<keyword evidence="9 19" id="KW-0808">Transferase</keyword>
<evidence type="ECO:0000256" key="13">
    <source>
        <dbReference type="ARBA" id="ARBA00023136"/>
    </source>
</evidence>
<dbReference type="PANTHER" id="PTHR34148:SF1">
    <property type="entry name" value="ADENOSYLCOBINAMIDE-GDP RIBAZOLETRANSFERASE"/>
    <property type="match status" value="1"/>
</dbReference>
<proteinExistence type="inferred from homology"/>
<evidence type="ECO:0000256" key="15">
    <source>
        <dbReference type="ARBA" id="ARBA00032605"/>
    </source>
</evidence>
<comment type="cofactor">
    <cofactor evidence="1 19">
        <name>Mg(2+)</name>
        <dbReference type="ChEBI" id="CHEBI:18420"/>
    </cofactor>
</comment>
<comment type="caution">
    <text evidence="20">The sequence shown here is derived from an EMBL/GenBank/DDBJ whole genome shotgun (WGS) entry which is preliminary data.</text>
</comment>
<dbReference type="EMBL" id="QVFV01000005">
    <property type="protein sequence ID" value="RZM76588.1"/>
    <property type="molecule type" value="Genomic_DNA"/>
</dbReference>
<feature type="transmembrane region" description="Helical" evidence="19">
    <location>
        <begin position="192"/>
        <end position="210"/>
    </location>
</feature>
<dbReference type="UniPathway" id="UPA00148">
    <property type="reaction ID" value="UER00238"/>
</dbReference>
<evidence type="ECO:0000256" key="9">
    <source>
        <dbReference type="ARBA" id="ARBA00022679"/>
    </source>
</evidence>
<evidence type="ECO:0000256" key="19">
    <source>
        <dbReference type="HAMAP-Rule" id="MF_00719"/>
    </source>
</evidence>
<comment type="function">
    <text evidence="14 19">Joins adenosylcobinamide-GDP and alpha-ribazole to generate adenosylcobalamin (Ado-cobalamin). Also synthesizes adenosylcobalamin 5'-phosphate from adenosylcobinamide-GDP and alpha-ribazole 5'-phosphate.</text>
</comment>
<evidence type="ECO:0000256" key="12">
    <source>
        <dbReference type="ARBA" id="ARBA00022989"/>
    </source>
</evidence>
<keyword evidence="7 19" id="KW-1003">Cell membrane</keyword>
<reference evidence="20 21" key="1">
    <citation type="submission" date="2018-11" db="EMBL/GenBank/DDBJ databases">
        <title>Whole genome sequencing of an environmental sample.</title>
        <authorList>
            <person name="Sarangi A.N."/>
            <person name="Singh D."/>
            <person name="Tripathy S."/>
        </authorList>
    </citation>
    <scope>NUCLEOTIDE SEQUENCE [LARGE SCALE GENOMIC DNA]</scope>
    <source>
        <strain evidence="20 21">Lakshadweep</strain>
    </source>
</reference>
<comment type="catalytic activity">
    <reaction evidence="17 19">
        <text>alpha-ribazole + adenosylcob(III)inamide-GDP = adenosylcob(III)alamin + GMP + H(+)</text>
        <dbReference type="Rhea" id="RHEA:16049"/>
        <dbReference type="ChEBI" id="CHEBI:10329"/>
        <dbReference type="ChEBI" id="CHEBI:15378"/>
        <dbReference type="ChEBI" id="CHEBI:18408"/>
        <dbReference type="ChEBI" id="CHEBI:58115"/>
        <dbReference type="ChEBI" id="CHEBI:60487"/>
        <dbReference type="EC" id="2.7.8.26"/>
    </reaction>
</comment>
<name>A0A4Q7E430_9CYAN</name>
<accession>A0A4Q7E430</accession>
<evidence type="ECO:0000256" key="6">
    <source>
        <dbReference type="ARBA" id="ARBA00015850"/>
    </source>
</evidence>
<comment type="pathway">
    <text evidence="3 19">Cofactor biosynthesis; adenosylcobalamin biosynthesis; adenosylcobalamin from cob(II)yrinate a,c-diamide: step 7/7.</text>
</comment>
<dbReference type="PANTHER" id="PTHR34148">
    <property type="entry name" value="ADENOSYLCOBINAMIDE-GDP RIBAZOLETRANSFERASE"/>
    <property type="match status" value="1"/>
</dbReference>
<evidence type="ECO:0000256" key="11">
    <source>
        <dbReference type="ARBA" id="ARBA00022842"/>
    </source>
</evidence>
<evidence type="ECO:0000256" key="18">
    <source>
        <dbReference type="ARBA" id="ARBA00049504"/>
    </source>
</evidence>
<dbReference type="GO" id="GO:0008818">
    <property type="term" value="F:cobalamin 5'-phosphate synthase activity"/>
    <property type="evidence" value="ECO:0007669"/>
    <property type="project" value="UniProtKB-UniRule"/>
</dbReference>
<protein>
    <recommendedName>
        <fullName evidence="6 19">Adenosylcobinamide-GDP ribazoletransferase</fullName>
        <ecNumber evidence="5 19">2.7.8.26</ecNumber>
    </recommendedName>
    <alternativeName>
        <fullName evidence="16 19">Cobalamin synthase</fullName>
    </alternativeName>
    <alternativeName>
        <fullName evidence="15 19">Cobalamin-5'-phosphate synthase</fullName>
    </alternativeName>
</protein>
<dbReference type="NCBIfam" id="TIGR00317">
    <property type="entry name" value="cobS"/>
    <property type="match status" value="1"/>
</dbReference>
<organism evidence="20 21">
    <name type="scientific">Leptolyngbya iicbica LK</name>
    <dbReference type="NCBI Taxonomy" id="2294035"/>
    <lineage>
        <taxon>Bacteria</taxon>
        <taxon>Bacillati</taxon>
        <taxon>Cyanobacteriota</taxon>
        <taxon>Cyanophyceae</taxon>
        <taxon>Leptolyngbyales</taxon>
        <taxon>Leptolyngbyaceae</taxon>
        <taxon>Leptolyngbya group</taxon>
        <taxon>Leptolyngbya</taxon>
        <taxon>Leptolyngbya iicbica</taxon>
    </lineage>
</organism>
<sequence>MSVSRDQSDDREPSKPLLWGQQLLGAVTFYTQIPIPHHWLMRFEGIARFAPWVGIGIGMGLATIDWGLATLALPLATRCALLVALWLWVTGGLHLDGAMDTADGLAVPDPARRLDVMADSRAGAFGVMVAIVLLGLKTVCLMDLETGRWVAFALAAGWGRWGQVVAIARYPYLRETGKGALHKIHAHPTTDWLWGLVALLGISGLAGAIAPEIGLWLLEVTLCGGVIALAMGAWLQGQLGGHTGDTYGAIVEWTEVLVLGVMVGLQGWV</sequence>
<keyword evidence="21" id="KW-1185">Reference proteome</keyword>
<keyword evidence="8 19" id="KW-0169">Cobalamin biosynthesis</keyword>
<dbReference type="EC" id="2.7.8.26" evidence="5 19"/>
<dbReference type="GO" id="GO:0005886">
    <property type="term" value="C:plasma membrane"/>
    <property type="evidence" value="ECO:0007669"/>
    <property type="project" value="UniProtKB-SubCell"/>
</dbReference>
<dbReference type="GO" id="GO:0051073">
    <property type="term" value="F:adenosylcobinamide-GDP ribazoletransferase activity"/>
    <property type="evidence" value="ECO:0007669"/>
    <property type="project" value="UniProtKB-UniRule"/>
</dbReference>
<comment type="catalytic activity">
    <reaction evidence="18 19">
        <text>alpha-ribazole 5'-phosphate + adenosylcob(III)inamide-GDP = adenosylcob(III)alamin 5'-phosphate + GMP + H(+)</text>
        <dbReference type="Rhea" id="RHEA:23560"/>
        <dbReference type="ChEBI" id="CHEBI:15378"/>
        <dbReference type="ChEBI" id="CHEBI:57918"/>
        <dbReference type="ChEBI" id="CHEBI:58115"/>
        <dbReference type="ChEBI" id="CHEBI:60487"/>
        <dbReference type="ChEBI" id="CHEBI:60493"/>
        <dbReference type="EC" id="2.7.8.26"/>
    </reaction>
</comment>
<keyword evidence="10 19" id="KW-0812">Transmembrane</keyword>
<evidence type="ECO:0000256" key="8">
    <source>
        <dbReference type="ARBA" id="ARBA00022573"/>
    </source>
</evidence>
<feature type="transmembrane region" description="Helical" evidence="19">
    <location>
        <begin position="216"/>
        <end position="235"/>
    </location>
</feature>
<evidence type="ECO:0000256" key="3">
    <source>
        <dbReference type="ARBA" id="ARBA00004663"/>
    </source>
</evidence>
<dbReference type="Pfam" id="PF02654">
    <property type="entry name" value="CobS"/>
    <property type="match status" value="1"/>
</dbReference>
<dbReference type="GO" id="GO:0009236">
    <property type="term" value="P:cobalamin biosynthetic process"/>
    <property type="evidence" value="ECO:0007669"/>
    <property type="project" value="UniProtKB-UniRule"/>
</dbReference>
<evidence type="ECO:0000256" key="4">
    <source>
        <dbReference type="ARBA" id="ARBA00010561"/>
    </source>
</evidence>
<evidence type="ECO:0000256" key="7">
    <source>
        <dbReference type="ARBA" id="ARBA00022475"/>
    </source>
</evidence>
<dbReference type="HAMAP" id="MF_00719">
    <property type="entry name" value="CobS"/>
    <property type="match status" value="1"/>
</dbReference>
<evidence type="ECO:0000256" key="17">
    <source>
        <dbReference type="ARBA" id="ARBA00048623"/>
    </source>
</evidence>
<evidence type="ECO:0000313" key="20">
    <source>
        <dbReference type="EMBL" id="RZM76588.1"/>
    </source>
</evidence>
<comment type="similarity">
    <text evidence="4 19">Belongs to the CobS family.</text>
</comment>
<gene>
    <name evidence="19" type="primary">cobS</name>
    <name evidence="20" type="ORF">DYY88_18160</name>
</gene>
<evidence type="ECO:0000256" key="1">
    <source>
        <dbReference type="ARBA" id="ARBA00001946"/>
    </source>
</evidence>
<dbReference type="RefSeq" id="WP_044151407.1">
    <property type="nucleotide sequence ID" value="NZ_QVFV01000005.1"/>
</dbReference>
<dbReference type="Proteomes" id="UP000292459">
    <property type="component" value="Unassembled WGS sequence"/>
</dbReference>
<feature type="transmembrane region" description="Helical" evidence="19">
    <location>
        <begin position="75"/>
        <end position="95"/>
    </location>
</feature>
<dbReference type="AlphaFoldDB" id="A0A4Q7E430"/>
<dbReference type="OrthoDB" id="9794626at2"/>
<dbReference type="InterPro" id="IPR003805">
    <property type="entry name" value="CobS"/>
</dbReference>
<keyword evidence="11 19" id="KW-0460">Magnesium</keyword>
<evidence type="ECO:0000256" key="5">
    <source>
        <dbReference type="ARBA" id="ARBA00013200"/>
    </source>
</evidence>
<evidence type="ECO:0000256" key="10">
    <source>
        <dbReference type="ARBA" id="ARBA00022692"/>
    </source>
</evidence>
<keyword evidence="13 19" id="KW-0472">Membrane</keyword>
<evidence type="ECO:0000313" key="21">
    <source>
        <dbReference type="Proteomes" id="UP000292459"/>
    </source>
</evidence>
<evidence type="ECO:0000256" key="2">
    <source>
        <dbReference type="ARBA" id="ARBA00004651"/>
    </source>
</evidence>
<keyword evidence="12 19" id="KW-1133">Transmembrane helix</keyword>
<evidence type="ECO:0000256" key="14">
    <source>
        <dbReference type="ARBA" id="ARBA00025228"/>
    </source>
</evidence>
<feature type="transmembrane region" description="Helical" evidence="19">
    <location>
        <begin position="122"/>
        <end position="144"/>
    </location>
</feature>